<evidence type="ECO:0000313" key="2">
    <source>
        <dbReference type="Proteomes" id="UP000805193"/>
    </source>
</evidence>
<dbReference type="EMBL" id="JABSTQ010011056">
    <property type="protein sequence ID" value="KAG0415560.1"/>
    <property type="molecule type" value="Genomic_DNA"/>
</dbReference>
<organism evidence="1 2">
    <name type="scientific">Ixodes persulcatus</name>
    <name type="common">Taiga tick</name>
    <dbReference type="NCBI Taxonomy" id="34615"/>
    <lineage>
        <taxon>Eukaryota</taxon>
        <taxon>Metazoa</taxon>
        <taxon>Ecdysozoa</taxon>
        <taxon>Arthropoda</taxon>
        <taxon>Chelicerata</taxon>
        <taxon>Arachnida</taxon>
        <taxon>Acari</taxon>
        <taxon>Parasitiformes</taxon>
        <taxon>Ixodida</taxon>
        <taxon>Ixodoidea</taxon>
        <taxon>Ixodidae</taxon>
        <taxon>Ixodinae</taxon>
        <taxon>Ixodes</taxon>
    </lineage>
</organism>
<keyword evidence="2" id="KW-1185">Reference proteome</keyword>
<evidence type="ECO:0000313" key="1">
    <source>
        <dbReference type="EMBL" id="KAG0415560.1"/>
    </source>
</evidence>
<accession>A0AC60P840</accession>
<proteinExistence type="predicted"/>
<comment type="caution">
    <text evidence="1">The sequence shown here is derived from an EMBL/GenBank/DDBJ whole genome shotgun (WGS) entry which is preliminary data.</text>
</comment>
<reference evidence="1 2" key="1">
    <citation type="journal article" date="2020" name="Cell">
        <title>Large-Scale Comparative Analyses of Tick Genomes Elucidate Their Genetic Diversity and Vector Capacities.</title>
        <authorList>
            <consortium name="Tick Genome and Microbiome Consortium (TIGMIC)"/>
            <person name="Jia N."/>
            <person name="Wang J."/>
            <person name="Shi W."/>
            <person name="Du L."/>
            <person name="Sun Y."/>
            <person name="Zhan W."/>
            <person name="Jiang J.F."/>
            <person name="Wang Q."/>
            <person name="Zhang B."/>
            <person name="Ji P."/>
            <person name="Bell-Sakyi L."/>
            <person name="Cui X.M."/>
            <person name="Yuan T.T."/>
            <person name="Jiang B.G."/>
            <person name="Yang W.F."/>
            <person name="Lam T.T."/>
            <person name="Chang Q.C."/>
            <person name="Ding S.J."/>
            <person name="Wang X.J."/>
            <person name="Zhu J.G."/>
            <person name="Ruan X.D."/>
            <person name="Zhao L."/>
            <person name="Wei J.T."/>
            <person name="Ye R.Z."/>
            <person name="Que T.C."/>
            <person name="Du C.H."/>
            <person name="Zhou Y.H."/>
            <person name="Cheng J.X."/>
            <person name="Dai P.F."/>
            <person name="Guo W.B."/>
            <person name="Han X.H."/>
            <person name="Huang E.J."/>
            <person name="Li L.F."/>
            <person name="Wei W."/>
            <person name="Gao Y.C."/>
            <person name="Liu J.Z."/>
            <person name="Shao H.Z."/>
            <person name="Wang X."/>
            <person name="Wang C.C."/>
            <person name="Yang T.C."/>
            <person name="Huo Q.B."/>
            <person name="Li W."/>
            <person name="Chen H.Y."/>
            <person name="Chen S.E."/>
            <person name="Zhou L.G."/>
            <person name="Ni X.B."/>
            <person name="Tian J.H."/>
            <person name="Sheng Y."/>
            <person name="Liu T."/>
            <person name="Pan Y.S."/>
            <person name="Xia L.Y."/>
            <person name="Li J."/>
            <person name="Zhao F."/>
            <person name="Cao W.C."/>
        </authorList>
    </citation>
    <scope>NUCLEOTIDE SEQUENCE [LARGE SCALE GENOMIC DNA]</scope>
    <source>
        <strain evidence="1">Iper-2018</strain>
    </source>
</reference>
<dbReference type="Proteomes" id="UP000805193">
    <property type="component" value="Unassembled WGS sequence"/>
</dbReference>
<sequence>MPASSLICWWTVLAAATRLLLEHVSLAGSVEGIIVKSTSHLKYASEHGVTLMTFDSAEELVKMDDKNARHFPPSSGVKIIAEPGQFFVTAAYSLVVRVVGKRHREICIDGVVRSYVDVFINESKDNCVSRNLYPFLDIQLHPLNPPFDRPRNVLTSLWGATCNPIDRMEERTLMFDVAVDEWLFMDNMGAYGLVRATGFNGFGFPFVKYITNADKKPSVQRIVDSMLMRGGYGQVEEAIMARHPSKHIRVADAGAEEKGLEA</sequence>
<name>A0AC60P840_IXOPE</name>
<gene>
    <name evidence="1" type="ORF">HPB47_007285</name>
</gene>
<protein>
    <submittedName>
        <fullName evidence="1">Uncharacterized protein</fullName>
    </submittedName>
</protein>